<proteinExistence type="inferred from homology"/>
<evidence type="ECO:0000259" key="9">
    <source>
        <dbReference type="Pfam" id="PF00814"/>
    </source>
</evidence>
<dbReference type="PANTHER" id="PTHR11735">
    <property type="entry name" value="TRNA N6-ADENOSINE THREONYLCARBAMOYLTRANSFERASE"/>
    <property type="match status" value="1"/>
</dbReference>
<keyword evidence="2 7" id="KW-0808">Transferase</keyword>
<keyword evidence="3 7" id="KW-0819">tRNA processing</keyword>
<dbReference type="GO" id="GO:0008233">
    <property type="term" value="F:peptidase activity"/>
    <property type="evidence" value="ECO:0007669"/>
    <property type="project" value="UniProtKB-KW"/>
</dbReference>
<dbReference type="GO" id="GO:0046872">
    <property type="term" value="F:metal ion binding"/>
    <property type="evidence" value="ECO:0007669"/>
    <property type="project" value="UniProtKB-KW"/>
</dbReference>
<dbReference type="Pfam" id="PF00814">
    <property type="entry name" value="TsaD"/>
    <property type="match status" value="1"/>
</dbReference>
<keyword evidence="10" id="KW-0378">Hydrolase</keyword>
<organism evidence="10 11">
    <name type="scientific">Aspergillus parasiticus (strain ATCC 56775 / NRRL 5862 / SRRC 143 / SU-1)</name>
    <dbReference type="NCBI Taxonomy" id="1403190"/>
    <lineage>
        <taxon>Eukaryota</taxon>
        <taxon>Fungi</taxon>
        <taxon>Dikarya</taxon>
        <taxon>Ascomycota</taxon>
        <taxon>Pezizomycotina</taxon>
        <taxon>Eurotiomycetes</taxon>
        <taxon>Eurotiomycetidae</taxon>
        <taxon>Eurotiales</taxon>
        <taxon>Aspergillaceae</taxon>
        <taxon>Aspergillus</taxon>
        <taxon>Aspergillus subgen. Circumdati</taxon>
    </lineage>
</organism>
<dbReference type="Proteomes" id="UP000033540">
    <property type="component" value="Unassembled WGS sequence"/>
</dbReference>
<reference evidence="10 11" key="1">
    <citation type="submission" date="2015-02" db="EMBL/GenBank/DDBJ databases">
        <title>Draft genome sequence of Aspergillus parasiticus SU-1.</title>
        <authorList>
            <person name="Yu J."/>
            <person name="Fedorova N."/>
            <person name="Yin Y."/>
            <person name="Losada L."/>
            <person name="Zafar N."/>
            <person name="Taujale R."/>
            <person name="Ehrlich K.C."/>
            <person name="Bhatnagar D."/>
            <person name="Cleveland T.E."/>
            <person name="Bennett J.W."/>
            <person name="Nierman W.C."/>
        </authorList>
    </citation>
    <scope>NUCLEOTIDE SEQUENCE [LARGE SCALE GENOMIC DNA]</scope>
    <source>
        <strain evidence="11">ATCC 56775 / NRRL 5862 / SRRC 143 / SU-1</strain>
    </source>
</reference>
<dbReference type="OrthoDB" id="10259622at2759"/>
<evidence type="ECO:0000256" key="7">
    <source>
        <dbReference type="HAMAP-Rule" id="MF_03179"/>
    </source>
</evidence>
<feature type="domain" description="Gcp-like" evidence="9">
    <location>
        <begin position="319"/>
        <end position="614"/>
    </location>
</feature>
<evidence type="ECO:0000256" key="2">
    <source>
        <dbReference type="ARBA" id="ARBA00022679"/>
    </source>
</evidence>
<comment type="catalytic activity">
    <reaction evidence="6 7">
        <text>L-threonylcarbamoyladenylate + adenosine(37) in tRNA = N(6)-L-threonylcarbamoyladenosine(37) in tRNA + AMP + H(+)</text>
        <dbReference type="Rhea" id="RHEA:37059"/>
        <dbReference type="Rhea" id="RHEA-COMP:10162"/>
        <dbReference type="Rhea" id="RHEA-COMP:10163"/>
        <dbReference type="ChEBI" id="CHEBI:15378"/>
        <dbReference type="ChEBI" id="CHEBI:73682"/>
        <dbReference type="ChEBI" id="CHEBI:74411"/>
        <dbReference type="ChEBI" id="CHEBI:74418"/>
        <dbReference type="ChEBI" id="CHEBI:456215"/>
        <dbReference type="EC" id="2.3.1.234"/>
    </reaction>
</comment>
<comment type="caution">
    <text evidence="10">The sequence shown here is derived from an EMBL/GenBank/DDBJ whole genome shotgun (WGS) entry which is preliminary data.</text>
</comment>
<comment type="cofactor">
    <cofactor evidence="7">
        <name>a divalent metal cation</name>
        <dbReference type="ChEBI" id="CHEBI:60240"/>
    </cofactor>
    <text evidence="7">Binds 1 divalent metal cation per subunit.</text>
</comment>
<dbReference type="PANTHER" id="PTHR11735:SF6">
    <property type="entry name" value="TRNA N6-ADENOSINE THREONYLCARBAMOYLTRANSFERASE, MITOCHONDRIAL"/>
    <property type="match status" value="1"/>
</dbReference>
<keyword evidence="10" id="KW-0645">Protease</keyword>
<dbReference type="AlphaFoldDB" id="A0A0F0I6W5"/>
<keyword evidence="4 7" id="KW-0479">Metal-binding</keyword>
<dbReference type="SUPFAM" id="SSF53067">
    <property type="entry name" value="Actin-like ATPase domain"/>
    <property type="match status" value="1"/>
</dbReference>
<gene>
    <name evidence="10" type="ORF">P875_00086754</name>
</gene>
<feature type="compositionally biased region" description="Polar residues" evidence="8">
    <location>
        <begin position="18"/>
        <end position="30"/>
    </location>
</feature>
<dbReference type="EMBL" id="JZEE01000661">
    <property type="protein sequence ID" value="KJK61723.1"/>
    <property type="molecule type" value="Genomic_DNA"/>
</dbReference>
<dbReference type="GO" id="GO:0072670">
    <property type="term" value="P:mitochondrial tRNA threonylcarbamoyladenosine modification"/>
    <property type="evidence" value="ECO:0007669"/>
    <property type="project" value="TreeGrafter"/>
</dbReference>
<comment type="subcellular location">
    <subcellularLocation>
        <location evidence="7">Mitochondrion</location>
    </subcellularLocation>
</comment>
<dbReference type="STRING" id="1403190.A0A0F0I6W5"/>
<dbReference type="HAMAP" id="MF_01445">
    <property type="entry name" value="TsaD"/>
    <property type="match status" value="1"/>
</dbReference>
<protein>
    <recommendedName>
        <fullName evidence="1">N(6)-L-threonylcarbamoyladenine synthase</fullName>
        <ecNumber evidence="1">2.3.1.234</ecNumber>
    </recommendedName>
</protein>
<dbReference type="InterPro" id="IPR017861">
    <property type="entry name" value="KAE1/TsaD"/>
</dbReference>
<evidence type="ECO:0000256" key="8">
    <source>
        <dbReference type="SAM" id="MobiDB-lite"/>
    </source>
</evidence>
<evidence type="ECO:0000256" key="3">
    <source>
        <dbReference type="ARBA" id="ARBA00022694"/>
    </source>
</evidence>
<dbReference type="InterPro" id="IPR043129">
    <property type="entry name" value="ATPase_NBD"/>
</dbReference>
<feature type="region of interest" description="Disordered" evidence="8">
    <location>
        <begin position="18"/>
        <end position="49"/>
    </location>
</feature>
<name>A0A0F0I6W5_ASPPU</name>
<evidence type="ECO:0000313" key="10">
    <source>
        <dbReference type="EMBL" id="KJK61723.1"/>
    </source>
</evidence>
<comment type="function">
    <text evidence="7">Required for the formation of a threonylcarbamoyl group on adenosine at position 37 (t(6)A37) in mitochondrial tRNAs that read codons beginning with adenine. Probably involved in the transfer of the threonylcarbamoyl moiety of threonylcarbamoyl-AMP (TC-AMP) to the N6 group of A37. Involved in mitochondrial genome maintenance.</text>
</comment>
<keyword evidence="5 7" id="KW-0012">Acyltransferase</keyword>
<dbReference type="PROSITE" id="PS01016">
    <property type="entry name" value="GLYCOPROTEASE"/>
    <property type="match status" value="1"/>
</dbReference>
<comment type="subunit">
    <text evidence="7">Homodimer.</text>
</comment>
<evidence type="ECO:0000256" key="1">
    <source>
        <dbReference type="ARBA" id="ARBA00012156"/>
    </source>
</evidence>
<evidence type="ECO:0000313" key="11">
    <source>
        <dbReference type="Proteomes" id="UP000033540"/>
    </source>
</evidence>
<evidence type="ECO:0000256" key="4">
    <source>
        <dbReference type="ARBA" id="ARBA00022723"/>
    </source>
</evidence>
<dbReference type="InterPro" id="IPR000905">
    <property type="entry name" value="Gcp-like_dom"/>
</dbReference>
<keyword evidence="7" id="KW-0496">Mitochondrion</keyword>
<dbReference type="PRINTS" id="PR00789">
    <property type="entry name" value="OSIALOPTASE"/>
</dbReference>
<dbReference type="GO" id="GO:0006508">
    <property type="term" value="P:proteolysis"/>
    <property type="evidence" value="ECO:0007669"/>
    <property type="project" value="UniProtKB-KW"/>
</dbReference>
<evidence type="ECO:0000256" key="5">
    <source>
        <dbReference type="ARBA" id="ARBA00023315"/>
    </source>
</evidence>
<dbReference type="GO" id="GO:0061711">
    <property type="term" value="F:tRNA N(6)-L-threonylcarbamoyladenine synthase activity"/>
    <property type="evidence" value="ECO:0007669"/>
    <property type="project" value="UniProtKB-EC"/>
</dbReference>
<comment type="similarity">
    <text evidence="7">Belongs to the KAE1 / TsaD family.</text>
</comment>
<accession>A0A0F0I6W5</accession>
<dbReference type="FunFam" id="3.30.420.40:FF:000252">
    <property type="entry name" value="tRNA N6-adenosine threonylcarbamoyltransferase, mitochondrial"/>
    <property type="match status" value="1"/>
</dbReference>
<evidence type="ECO:0000256" key="6">
    <source>
        <dbReference type="ARBA" id="ARBA00048117"/>
    </source>
</evidence>
<dbReference type="Gene3D" id="3.30.420.40">
    <property type="match status" value="2"/>
</dbReference>
<dbReference type="GO" id="GO:0005739">
    <property type="term" value="C:mitochondrion"/>
    <property type="evidence" value="ECO:0007669"/>
    <property type="project" value="UniProtKB-SubCell"/>
</dbReference>
<dbReference type="EC" id="2.3.1.234" evidence="1"/>
<dbReference type="InterPro" id="IPR017860">
    <property type="entry name" value="Peptidase_M22_CS"/>
</dbReference>
<sequence>MIPTARAAARPKLSLSISAAQNTSRPTLSLKSPGPLPRTPISPSAASPSSARFSSLQVPSYGYVNSCSSKSILKKQSTAVAAGNVNKRIQFKCTPTVHCVTPIENPEEYYGTHTKVSREERRWMTEREDCSKFGASSSIESLFPATVPGPNSGSTMQLAAQMQQSLWRTVHAERRTSGTKVKEKNVPVVKEGTQPDVACFLEIEACSLSLLKLLGENDSGTEPSQTANLSICTSDDTSVAIVEKNEATNAAKIHFLENVTADSNEYRGVHPIASLESHQENLAKLVDRALRHLPVAADNVEGHRSITLADGSQPRYKPDFVSATRGPGMRANLFVGLDTGKALSVAWQIPFMGVHHMQAHLLTPRLVSSLRQDQETSNHTSPSPPVTPEFPFLSILVSGGHSILVKSSTLTDHKIMASTADIAIGESLDKSAREILPSSVLQSAKNTMYGKMLEEFAFPNGSADYADYRPPMNRGEELIKRETPWGWSLTTPFANTRNLQFSFSSIASMVKKIITQKEKSGQSFSHEERVDMARESMRVCFEHLASRTMIALETLRQQKSDDEVKTVVVSGGVAANRFLMTVLRSFLDVRGFGHVDIVAPPPYLCTDNAAMIGWAGLEMFEAGWRTDLSARALRKWSLDPQADDGGVLGPSGWQKA</sequence>
<dbReference type="InterPro" id="IPR022450">
    <property type="entry name" value="TsaD"/>
</dbReference>